<evidence type="ECO:0000313" key="1">
    <source>
        <dbReference type="EMBL" id="GFU49910.1"/>
    </source>
</evidence>
<comment type="caution">
    <text evidence="1">The sequence shown here is derived from an EMBL/GenBank/DDBJ whole genome shotgun (WGS) entry which is preliminary data.</text>
</comment>
<keyword evidence="2" id="KW-1185">Reference proteome</keyword>
<sequence length="78" mass="8767">MYRPEPEGRHPSGPLSILKNSWTEDIPVPICQIKSVTNYLKVDIVEDLTEIKIKWKIKLQLSAEQAGIASSTNQANYA</sequence>
<dbReference type="OrthoDB" id="6430866at2759"/>
<accession>A0A8X6R229</accession>
<name>A0A8X6R229_NEPPI</name>
<evidence type="ECO:0000313" key="2">
    <source>
        <dbReference type="Proteomes" id="UP000887013"/>
    </source>
</evidence>
<protein>
    <submittedName>
        <fullName evidence="1">Uncharacterized protein</fullName>
    </submittedName>
</protein>
<dbReference type="AlphaFoldDB" id="A0A8X6R229"/>
<dbReference type="Proteomes" id="UP000887013">
    <property type="component" value="Unassembled WGS sequence"/>
</dbReference>
<reference evidence="1" key="1">
    <citation type="submission" date="2020-08" db="EMBL/GenBank/DDBJ databases">
        <title>Multicomponent nature underlies the extraordinary mechanical properties of spider dragline silk.</title>
        <authorList>
            <person name="Kono N."/>
            <person name="Nakamura H."/>
            <person name="Mori M."/>
            <person name="Yoshida Y."/>
            <person name="Ohtoshi R."/>
            <person name="Malay A.D."/>
            <person name="Moran D.A.P."/>
            <person name="Tomita M."/>
            <person name="Numata K."/>
            <person name="Arakawa K."/>
        </authorList>
    </citation>
    <scope>NUCLEOTIDE SEQUENCE</scope>
</reference>
<gene>
    <name evidence="1" type="ORF">NPIL_653501</name>
</gene>
<organism evidence="1 2">
    <name type="scientific">Nephila pilipes</name>
    <name type="common">Giant wood spider</name>
    <name type="synonym">Nephila maculata</name>
    <dbReference type="NCBI Taxonomy" id="299642"/>
    <lineage>
        <taxon>Eukaryota</taxon>
        <taxon>Metazoa</taxon>
        <taxon>Ecdysozoa</taxon>
        <taxon>Arthropoda</taxon>
        <taxon>Chelicerata</taxon>
        <taxon>Arachnida</taxon>
        <taxon>Araneae</taxon>
        <taxon>Araneomorphae</taxon>
        <taxon>Entelegynae</taxon>
        <taxon>Araneoidea</taxon>
        <taxon>Nephilidae</taxon>
        <taxon>Nephila</taxon>
    </lineage>
</organism>
<dbReference type="EMBL" id="BMAW01037796">
    <property type="protein sequence ID" value="GFU49910.1"/>
    <property type="molecule type" value="Genomic_DNA"/>
</dbReference>
<proteinExistence type="predicted"/>